<dbReference type="InterPro" id="IPR008707">
    <property type="entry name" value="B-propeller_PilY1"/>
</dbReference>
<comment type="caution">
    <text evidence="10">The sequence shown here is derived from an EMBL/GenBank/DDBJ whole genome shotgun (WGS) entry which is preliminary data.</text>
</comment>
<evidence type="ECO:0000256" key="2">
    <source>
        <dbReference type="ARBA" id="ARBA00008387"/>
    </source>
</evidence>
<evidence type="ECO:0000256" key="6">
    <source>
        <dbReference type="ARBA" id="ARBA00023263"/>
    </source>
</evidence>
<dbReference type="RefSeq" id="WP_184041216.1">
    <property type="nucleotide sequence ID" value="NZ_JACHHY010000020.1"/>
</dbReference>
<feature type="chain" id="PRO_5032671659" evidence="8">
    <location>
        <begin position="26"/>
        <end position="1023"/>
    </location>
</feature>
<evidence type="ECO:0000256" key="1">
    <source>
        <dbReference type="ARBA" id="ARBA00004561"/>
    </source>
</evidence>
<dbReference type="Proteomes" id="UP000575898">
    <property type="component" value="Unassembled WGS sequence"/>
</dbReference>
<dbReference type="AlphaFoldDB" id="A0A840MQV1"/>
<keyword evidence="6" id="KW-0281">Fimbrium</keyword>
<feature type="signal peptide" evidence="8">
    <location>
        <begin position="1"/>
        <end position="25"/>
    </location>
</feature>
<feature type="domain" description="PilY1 beta-propeller" evidence="9">
    <location>
        <begin position="617"/>
        <end position="820"/>
    </location>
</feature>
<dbReference type="GO" id="GO:0009289">
    <property type="term" value="C:pilus"/>
    <property type="evidence" value="ECO:0007669"/>
    <property type="project" value="UniProtKB-SubCell"/>
</dbReference>
<organism evidence="10 11">
    <name type="scientific">Chitinivorax tropicus</name>
    <dbReference type="NCBI Taxonomy" id="714531"/>
    <lineage>
        <taxon>Bacteria</taxon>
        <taxon>Pseudomonadati</taxon>
        <taxon>Pseudomonadota</taxon>
        <taxon>Betaproteobacteria</taxon>
        <taxon>Chitinivorax</taxon>
    </lineage>
</organism>
<dbReference type="Pfam" id="PF05567">
    <property type="entry name" value="T4P_PilY1"/>
    <property type="match status" value="1"/>
</dbReference>
<comment type="subcellular location">
    <subcellularLocation>
        <location evidence="1">Fimbrium</location>
    </subcellularLocation>
</comment>
<dbReference type="SUPFAM" id="SSF50998">
    <property type="entry name" value="Quinoprotein alcohol dehydrogenase-like"/>
    <property type="match status" value="1"/>
</dbReference>
<keyword evidence="3" id="KW-1029">Fimbrium biogenesis</keyword>
<sequence>MKLSENFKIAYLSLAVSMIGGSAVAAVVLPDKPIFDPQQPKPNIFFILDDSGSMASDFMPDDIGGLTNFVKSNVQCNSIAFDPNFKYVDFIPVKVDGTKYAIPNFNAAPIDGYNPLSSTMNLAGQMYAVRKDGNTTATNCLRADSYDGVVIDNSSSQDVKNNYAVWFSFYRTRMSMMKSSVGLAFDKLDENQRVGFSTIRYLASSGADLNERNTGFLGLREFGEKSVGYGSAPGDFRKEWFKRLYQSVPGGGTPLRVSLEKIGKMYAGQIIPSSGDPLPQKQWCRRNYTILSTDGLWNSDNVSYDTDSNAPRPLKDDNRQANTLADVAYYYYINDLRPGTAYPNSLSESQSDPAKHQHMVTFTIGLGVNGLLKFVPDYKTNTNAAVSDYVGLQNGTKSWPKVIENGISTVDDLWHAAVNGYGQYFSAKKPSDIVDGLSQALRNINNPSRAGSGISFPSPDLTSGRTDVYVGGYVPGWWSGEVSRLEVDPATGIVGTVPTWKASEKFGLYTDRKIYTYDPTKSLDKKRLFQWSNLTPAEQDFFKVSSLSQCQGATAYPACKDPQNNGEDLVDFLRGDKKLQNSGDTATLFRERQHMLGDIVGSRPIYLKESLFAYTGGAFANREPRVIVGANDGMLHAFDASDDKTKWGKEIWAYVPGLVLKDMYKLADVNYQHQFYADGEPTIVDFFDSSWKTLLVSGLNKGGKGYYAIDISDANDPKPLWEYTDSEMGYTYGRPIVTKLSNDQWVVIFTSGYNATADKLVVLDAKSGSVVKTIKTGSAAGLAKISAWIDDFDADNKAKFVYGGDLNGVMWRFDLDSGAASKLIDLGPGQPITAKPELAEVNGKRVVYFGSGQILTTNDLLVTANKYGLYGVADKDATASISDLESMVVDASTGKVTGNPLDWVVKSGFVARLPNGGERSNIDPKIAAGKVVYWTNTPTDFEAESCSGNGVTRLYVLDFKKGTGSTTTVAEELSVGGTIVMTSTGKLKDISRRPSGSTDTVDGGEPMSGGKGRRVTWREVVSQ</sequence>
<dbReference type="EMBL" id="JACHHY010000020">
    <property type="protein sequence ID" value="MBB5019805.1"/>
    <property type="molecule type" value="Genomic_DNA"/>
</dbReference>
<evidence type="ECO:0000313" key="10">
    <source>
        <dbReference type="EMBL" id="MBB5019805.1"/>
    </source>
</evidence>
<dbReference type="GO" id="GO:0046872">
    <property type="term" value="F:metal ion binding"/>
    <property type="evidence" value="ECO:0007669"/>
    <property type="project" value="UniProtKB-KW"/>
</dbReference>
<keyword evidence="5" id="KW-0106">Calcium</keyword>
<reference evidence="10 11" key="1">
    <citation type="submission" date="2020-08" db="EMBL/GenBank/DDBJ databases">
        <title>Genomic Encyclopedia of Type Strains, Phase IV (KMG-IV): sequencing the most valuable type-strain genomes for metagenomic binning, comparative biology and taxonomic classification.</title>
        <authorList>
            <person name="Goeker M."/>
        </authorList>
    </citation>
    <scope>NUCLEOTIDE SEQUENCE [LARGE SCALE GENOMIC DNA]</scope>
    <source>
        <strain evidence="10 11">DSM 27165</strain>
    </source>
</reference>
<proteinExistence type="inferred from homology"/>
<evidence type="ECO:0000256" key="3">
    <source>
        <dbReference type="ARBA" id="ARBA00022558"/>
    </source>
</evidence>
<protein>
    <submittedName>
        <fullName evidence="10">Type IV pilus assembly protein PilY1</fullName>
    </submittedName>
</protein>
<gene>
    <name evidence="10" type="ORF">HNQ59_003113</name>
</gene>
<evidence type="ECO:0000259" key="9">
    <source>
        <dbReference type="Pfam" id="PF05567"/>
    </source>
</evidence>
<dbReference type="InterPro" id="IPR011047">
    <property type="entry name" value="Quinoprotein_ADH-like_sf"/>
</dbReference>
<evidence type="ECO:0000256" key="4">
    <source>
        <dbReference type="ARBA" id="ARBA00022723"/>
    </source>
</evidence>
<feature type="region of interest" description="Disordered" evidence="7">
    <location>
        <begin position="987"/>
        <end position="1023"/>
    </location>
</feature>
<evidence type="ECO:0000256" key="5">
    <source>
        <dbReference type="ARBA" id="ARBA00022837"/>
    </source>
</evidence>
<keyword evidence="11" id="KW-1185">Reference proteome</keyword>
<comment type="similarity">
    <text evidence="2">Belongs to the PilY1 family.</text>
</comment>
<name>A0A840MQV1_9PROT</name>
<evidence type="ECO:0000256" key="7">
    <source>
        <dbReference type="SAM" id="MobiDB-lite"/>
    </source>
</evidence>
<evidence type="ECO:0000256" key="8">
    <source>
        <dbReference type="SAM" id="SignalP"/>
    </source>
</evidence>
<keyword evidence="4" id="KW-0479">Metal-binding</keyword>
<accession>A0A840MQV1</accession>
<evidence type="ECO:0000313" key="11">
    <source>
        <dbReference type="Proteomes" id="UP000575898"/>
    </source>
</evidence>
<keyword evidence="8" id="KW-0732">Signal</keyword>